<proteinExistence type="predicted"/>
<accession>A0AAD5MNS5</accession>
<dbReference type="Proteomes" id="UP001196413">
    <property type="component" value="Unassembled WGS sequence"/>
</dbReference>
<organism evidence="1 2">
    <name type="scientific">Parelaphostrongylus tenuis</name>
    <name type="common">Meningeal worm</name>
    <dbReference type="NCBI Taxonomy" id="148309"/>
    <lineage>
        <taxon>Eukaryota</taxon>
        <taxon>Metazoa</taxon>
        <taxon>Ecdysozoa</taxon>
        <taxon>Nematoda</taxon>
        <taxon>Chromadorea</taxon>
        <taxon>Rhabditida</taxon>
        <taxon>Rhabditina</taxon>
        <taxon>Rhabditomorpha</taxon>
        <taxon>Strongyloidea</taxon>
        <taxon>Metastrongylidae</taxon>
        <taxon>Parelaphostrongylus</taxon>
    </lineage>
</organism>
<name>A0AAD5MNS5_PARTN</name>
<protein>
    <submittedName>
        <fullName evidence="1">Uncharacterized protein</fullName>
    </submittedName>
</protein>
<dbReference type="AlphaFoldDB" id="A0AAD5MNS5"/>
<reference evidence="1" key="1">
    <citation type="submission" date="2021-06" db="EMBL/GenBank/DDBJ databases">
        <title>Parelaphostrongylus tenuis whole genome reference sequence.</title>
        <authorList>
            <person name="Garwood T.J."/>
            <person name="Larsen P.A."/>
            <person name="Fountain-Jones N.M."/>
            <person name="Garbe J.R."/>
            <person name="Macchietto M.G."/>
            <person name="Kania S.A."/>
            <person name="Gerhold R.W."/>
            <person name="Richards J.E."/>
            <person name="Wolf T.M."/>
        </authorList>
    </citation>
    <scope>NUCLEOTIDE SEQUENCE</scope>
    <source>
        <strain evidence="1">MNPRO001-30</strain>
        <tissue evidence="1">Meninges</tissue>
    </source>
</reference>
<dbReference type="EMBL" id="JAHQIW010004272">
    <property type="protein sequence ID" value="KAJ1361802.1"/>
    <property type="molecule type" value="Genomic_DNA"/>
</dbReference>
<evidence type="ECO:0000313" key="2">
    <source>
        <dbReference type="Proteomes" id="UP001196413"/>
    </source>
</evidence>
<gene>
    <name evidence="1" type="ORF">KIN20_021149</name>
</gene>
<comment type="caution">
    <text evidence="1">The sequence shown here is derived from an EMBL/GenBank/DDBJ whole genome shotgun (WGS) entry which is preliminary data.</text>
</comment>
<sequence length="52" mass="5939">MDGTQFIQTLHIIVIIDARWWRAEPTFRFASEPWAPGSDGPQTLVNNIQLSL</sequence>
<keyword evidence="2" id="KW-1185">Reference proteome</keyword>
<evidence type="ECO:0000313" key="1">
    <source>
        <dbReference type="EMBL" id="KAJ1361802.1"/>
    </source>
</evidence>